<feature type="compositionally biased region" description="Acidic residues" evidence="1">
    <location>
        <begin position="245"/>
        <end position="257"/>
    </location>
</feature>
<evidence type="ECO:0000313" key="3">
    <source>
        <dbReference type="Proteomes" id="UP000279307"/>
    </source>
</evidence>
<sequence length="257" mass="30012">MIMAQLRRMEKRQIVIENKTDENAKAIKRLLRESAVKRPMKPQGILFKTVDDFLTFEKVDEETYNNLVGYFVYLGRANAVDCAAEYFRSIFPEDEKVSPYLTLNGRTGPGGCKLRDSRFAQACQDAINANKHFPNPNKVEFYDAMEKALKSLKTRKWRYNKKRQASHEEHEEFPRNRLQQMHEPEEDTAGFDTQEEEADNINELEETQDTDGVEDIEDMDEAEHANQSTNVDNDQTLEMSAENLQLEEQENWMEDNE</sequence>
<proteinExistence type="predicted"/>
<accession>A0A3L8DF67</accession>
<feature type="compositionally biased region" description="Acidic residues" evidence="1">
    <location>
        <begin position="184"/>
        <end position="221"/>
    </location>
</feature>
<evidence type="ECO:0000313" key="2">
    <source>
        <dbReference type="EMBL" id="RLU18803.1"/>
    </source>
</evidence>
<feature type="compositionally biased region" description="Basic and acidic residues" evidence="1">
    <location>
        <begin position="165"/>
        <end position="183"/>
    </location>
</feature>
<gene>
    <name evidence="2" type="ORF">DMN91_009160</name>
</gene>
<dbReference type="Proteomes" id="UP000279307">
    <property type="component" value="Chromosome 9"/>
</dbReference>
<dbReference type="EMBL" id="QOIP01000009">
    <property type="protein sequence ID" value="RLU18803.1"/>
    <property type="molecule type" value="Genomic_DNA"/>
</dbReference>
<dbReference type="AlphaFoldDB" id="A0A3L8DF67"/>
<feature type="region of interest" description="Disordered" evidence="1">
    <location>
        <begin position="160"/>
        <end position="257"/>
    </location>
</feature>
<name>A0A3L8DF67_OOCBI</name>
<protein>
    <submittedName>
        <fullName evidence="2">Uncharacterized protein</fullName>
    </submittedName>
</protein>
<feature type="compositionally biased region" description="Polar residues" evidence="1">
    <location>
        <begin position="225"/>
        <end position="238"/>
    </location>
</feature>
<comment type="caution">
    <text evidence="2">The sequence shown here is derived from an EMBL/GenBank/DDBJ whole genome shotgun (WGS) entry which is preliminary data.</text>
</comment>
<reference evidence="2 3" key="1">
    <citation type="journal article" date="2018" name="Genome Res.">
        <title>The genomic architecture and molecular evolution of ant odorant receptors.</title>
        <authorList>
            <person name="McKenzie S.K."/>
            <person name="Kronauer D.J.C."/>
        </authorList>
    </citation>
    <scope>NUCLEOTIDE SEQUENCE [LARGE SCALE GENOMIC DNA]</scope>
    <source>
        <strain evidence="2">Clonal line C1</strain>
    </source>
</reference>
<evidence type="ECO:0000256" key="1">
    <source>
        <dbReference type="SAM" id="MobiDB-lite"/>
    </source>
</evidence>
<organism evidence="2 3">
    <name type="scientific">Ooceraea biroi</name>
    <name type="common">Clonal raider ant</name>
    <name type="synonym">Cerapachys biroi</name>
    <dbReference type="NCBI Taxonomy" id="2015173"/>
    <lineage>
        <taxon>Eukaryota</taxon>
        <taxon>Metazoa</taxon>
        <taxon>Ecdysozoa</taxon>
        <taxon>Arthropoda</taxon>
        <taxon>Hexapoda</taxon>
        <taxon>Insecta</taxon>
        <taxon>Pterygota</taxon>
        <taxon>Neoptera</taxon>
        <taxon>Endopterygota</taxon>
        <taxon>Hymenoptera</taxon>
        <taxon>Apocrita</taxon>
        <taxon>Aculeata</taxon>
        <taxon>Formicoidea</taxon>
        <taxon>Formicidae</taxon>
        <taxon>Dorylinae</taxon>
        <taxon>Ooceraea</taxon>
    </lineage>
</organism>